<protein>
    <submittedName>
        <fullName evidence="1">Uncharacterized protein</fullName>
    </submittedName>
</protein>
<gene>
    <name evidence="1" type="ORF">CKM354_001125500</name>
</gene>
<dbReference type="Proteomes" id="UP000825890">
    <property type="component" value="Unassembled WGS sequence"/>
</dbReference>
<name>A0A9P3FK73_9PEZI</name>
<evidence type="ECO:0000313" key="2">
    <source>
        <dbReference type="Proteomes" id="UP000825890"/>
    </source>
</evidence>
<evidence type="ECO:0000313" key="1">
    <source>
        <dbReference type="EMBL" id="GIZ48182.1"/>
    </source>
</evidence>
<dbReference type="OrthoDB" id="3866936at2759"/>
<dbReference type="GeneID" id="68296830"/>
<organism evidence="1 2">
    <name type="scientific">Cercospora kikuchii</name>
    <dbReference type="NCBI Taxonomy" id="84275"/>
    <lineage>
        <taxon>Eukaryota</taxon>
        <taxon>Fungi</taxon>
        <taxon>Dikarya</taxon>
        <taxon>Ascomycota</taxon>
        <taxon>Pezizomycotina</taxon>
        <taxon>Dothideomycetes</taxon>
        <taxon>Dothideomycetidae</taxon>
        <taxon>Mycosphaerellales</taxon>
        <taxon>Mycosphaerellaceae</taxon>
        <taxon>Cercospora</taxon>
    </lineage>
</organism>
<comment type="caution">
    <text evidence="1">The sequence shown here is derived from an EMBL/GenBank/DDBJ whole genome shotgun (WGS) entry which is preliminary data.</text>
</comment>
<sequence length="244" mass="26769">MDDMPHIPSAALDDLADIFVKHKVQGIFGVGLIHSHCTLKEGDVMLSTQLQAPARGCWNKATEIASIDPSRVRGHMFKLAGVDKLVAYKVEQGQVTDLRIESAAFFQEFAEYLSTAGLADLLGLQVLSGTPTYGVEFDFGDVGTVVLNEADTKHGPVSHTTGWMFSVDEGGTVSCKGNTVHAPTTKGPHKVFVDSKLVQNYNDLNKTLRHYAVWVISPRFVITSVRGYICVLWCRLPVLEMCKM</sequence>
<dbReference type="RefSeq" id="XP_044662669.1">
    <property type="nucleotide sequence ID" value="XM_044806734.1"/>
</dbReference>
<proteinExistence type="predicted"/>
<keyword evidence="2" id="KW-1185">Reference proteome</keyword>
<accession>A0A9P3FK73</accession>
<dbReference type="AlphaFoldDB" id="A0A9P3FK73"/>
<reference evidence="1 2" key="1">
    <citation type="submission" date="2021-01" db="EMBL/GenBank/DDBJ databases">
        <title>Cercospora kikuchii MAFF 305040 whole genome shotgun sequence.</title>
        <authorList>
            <person name="Kashiwa T."/>
            <person name="Suzuki T."/>
        </authorList>
    </citation>
    <scope>NUCLEOTIDE SEQUENCE [LARGE SCALE GENOMIC DNA]</scope>
    <source>
        <strain evidence="1 2">MAFF 305040</strain>
    </source>
</reference>
<dbReference type="EMBL" id="BOLY01000008">
    <property type="protein sequence ID" value="GIZ48182.1"/>
    <property type="molecule type" value="Genomic_DNA"/>
</dbReference>